<gene>
    <name evidence="3" type="ORF">H9813_00035</name>
</gene>
<sequence length="334" mass="35784">MRRVITGLLALTLALITAAAMKNADVLAGNCRSVSLRYHQPLSAGQVEAAEEKQPGLTFWCEETAELNGGWRRAEATVLLFKGDASLVLGADCVAGSLPAPLDSGGCAVSTALAWQLFGSEDAVGLTLSHEKRGYTVRGVFESEEPMALLPVAEASFTAVELPAEAETSGDPVGWTDARLVQSGLPEPDWRLYTALPAALARLLAWLPLLFGAVVLVAALARRAMALPFPTRDGIFFALLGAAALALPVFFSVWPSWLTPSRWSDFSWWSQTAGQLKEIAEAFLCAPPSGRDLTTKIGLLTQTGLAFLQCVLCEVLRCRLRPRPPLREIPEGNA</sequence>
<keyword evidence="1" id="KW-0812">Transmembrane</keyword>
<proteinExistence type="predicted"/>
<keyword evidence="1" id="KW-0472">Membrane</keyword>
<organism evidence="3 4">
    <name type="scientific">Candidatus Allofournierella merdipullorum</name>
    <dbReference type="NCBI Taxonomy" id="2838595"/>
    <lineage>
        <taxon>Bacteria</taxon>
        <taxon>Bacillati</taxon>
        <taxon>Bacillota</taxon>
        <taxon>Clostridia</taxon>
        <taxon>Eubacteriales</taxon>
        <taxon>Oscillospiraceae</taxon>
        <taxon>Allofournierella</taxon>
    </lineage>
</organism>
<comment type="caution">
    <text evidence="3">The sequence shown here is derived from an EMBL/GenBank/DDBJ whole genome shotgun (WGS) entry which is preliminary data.</text>
</comment>
<dbReference type="AlphaFoldDB" id="A0A9D2E2M4"/>
<dbReference type="Proteomes" id="UP000824035">
    <property type="component" value="Unassembled WGS sequence"/>
</dbReference>
<evidence type="ECO:0000256" key="1">
    <source>
        <dbReference type="SAM" id="Phobius"/>
    </source>
</evidence>
<feature type="transmembrane region" description="Helical" evidence="1">
    <location>
        <begin position="234"/>
        <end position="254"/>
    </location>
</feature>
<evidence type="ECO:0000313" key="4">
    <source>
        <dbReference type="Proteomes" id="UP000824035"/>
    </source>
</evidence>
<feature type="transmembrane region" description="Helical" evidence="1">
    <location>
        <begin position="203"/>
        <end position="222"/>
    </location>
</feature>
<evidence type="ECO:0000256" key="2">
    <source>
        <dbReference type="SAM" id="SignalP"/>
    </source>
</evidence>
<protein>
    <recommendedName>
        <fullName evidence="5">MacB-like periplasmic core domain-containing protein</fullName>
    </recommendedName>
</protein>
<evidence type="ECO:0008006" key="5">
    <source>
        <dbReference type="Google" id="ProtNLM"/>
    </source>
</evidence>
<feature type="signal peptide" evidence="2">
    <location>
        <begin position="1"/>
        <end position="24"/>
    </location>
</feature>
<name>A0A9D2E2M4_9FIRM</name>
<reference evidence="3" key="1">
    <citation type="journal article" date="2021" name="PeerJ">
        <title>Extensive microbial diversity within the chicken gut microbiome revealed by metagenomics and culture.</title>
        <authorList>
            <person name="Gilroy R."/>
            <person name="Ravi A."/>
            <person name="Getino M."/>
            <person name="Pursley I."/>
            <person name="Horton D.L."/>
            <person name="Alikhan N.F."/>
            <person name="Baker D."/>
            <person name="Gharbi K."/>
            <person name="Hall N."/>
            <person name="Watson M."/>
            <person name="Adriaenssens E.M."/>
            <person name="Foster-Nyarko E."/>
            <person name="Jarju S."/>
            <person name="Secka A."/>
            <person name="Antonio M."/>
            <person name="Oren A."/>
            <person name="Chaudhuri R.R."/>
            <person name="La Ragione R."/>
            <person name="Hildebrand F."/>
            <person name="Pallen M.J."/>
        </authorList>
    </citation>
    <scope>NUCLEOTIDE SEQUENCE</scope>
    <source>
        <strain evidence="3">ChiGjej4B4-18154</strain>
    </source>
</reference>
<keyword evidence="2" id="KW-0732">Signal</keyword>
<evidence type="ECO:0000313" key="3">
    <source>
        <dbReference type="EMBL" id="HIZ29610.1"/>
    </source>
</evidence>
<accession>A0A9D2E2M4</accession>
<feature type="chain" id="PRO_5038498665" description="MacB-like periplasmic core domain-containing protein" evidence="2">
    <location>
        <begin position="25"/>
        <end position="334"/>
    </location>
</feature>
<reference evidence="3" key="2">
    <citation type="submission" date="2021-04" db="EMBL/GenBank/DDBJ databases">
        <authorList>
            <person name="Gilroy R."/>
        </authorList>
    </citation>
    <scope>NUCLEOTIDE SEQUENCE</scope>
    <source>
        <strain evidence="3">ChiGjej4B4-18154</strain>
    </source>
</reference>
<keyword evidence="1" id="KW-1133">Transmembrane helix</keyword>
<dbReference type="EMBL" id="DXBV01000001">
    <property type="protein sequence ID" value="HIZ29610.1"/>
    <property type="molecule type" value="Genomic_DNA"/>
</dbReference>